<evidence type="ECO:0000256" key="3">
    <source>
        <dbReference type="ARBA" id="ARBA00022692"/>
    </source>
</evidence>
<dbReference type="EMBL" id="JBHSWD010000002">
    <property type="protein sequence ID" value="MFC6592699.1"/>
    <property type="molecule type" value="Genomic_DNA"/>
</dbReference>
<dbReference type="InterPro" id="IPR051906">
    <property type="entry name" value="TolC-like"/>
</dbReference>
<keyword evidence="3" id="KW-0812">Transmembrane</keyword>
<keyword evidence="7" id="KW-0732">Signal</keyword>
<feature type="signal peptide" evidence="7">
    <location>
        <begin position="1"/>
        <end position="22"/>
    </location>
</feature>
<evidence type="ECO:0000313" key="8">
    <source>
        <dbReference type="EMBL" id="MFC6592699.1"/>
    </source>
</evidence>
<organism evidence="8 9">
    <name type="scientific">Deinococcus lacus</name>
    <dbReference type="NCBI Taxonomy" id="392561"/>
    <lineage>
        <taxon>Bacteria</taxon>
        <taxon>Thermotogati</taxon>
        <taxon>Deinococcota</taxon>
        <taxon>Deinococci</taxon>
        <taxon>Deinococcales</taxon>
        <taxon>Deinococcaceae</taxon>
        <taxon>Deinococcus</taxon>
    </lineage>
</organism>
<evidence type="ECO:0000256" key="5">
    <source>
        <dbReference type="ARBA" id="ARBA00023237"/>
    </source>
</evidence>
<dbReference type="Proteomes" id="UP001596297">
    <property type="component" value="Unassembled WGS sequence"/>
</dbReference>
<protein>
    <submittedName>
        <fullName evidence="8">TolC family protein</fullName>
    </submittedName>
</protein>
<dbReference type="PANTHER" id="PTHR30026:SF20">
    <property type="entry name" value="OUTER MEMBRANE PROTEIN TOLC"/>
    <property type="match status" value="1"/>
</dbReference>
<evidence type="ECO:0000256" key="7">
    <source>
        <dbReference type="SAM" id="SignalP"/>
    </source>
</evidence>
<evidence type="ECO:0000256" key="4">
    <source>
        <dbReference type="ARBA" id="ARBA00023136"/>
    </source>
</evidence>
<evidence type="ECO:0000256" key="6">
    <source>
        <dbReference type="SAM" id="Coils"/>
    </source>
</evidence>
<comment type="subcellular location">
    <subcellularLocation>
        <location evidence="1">Cell outer membrane</location>
    </subcellularLocation>
</comment>
<feature type="chain" id="PRO_5045260488" evidence="7">
    <location>
        <begin position="23"/>
        <end position="335"/>
    </location>
</feature>
<keyword evidence="2" id="KW-1134">Transmembrane beta strand</keyword>
<keyword evidence="5" id="KW-0998">Cell outer membrane</keyword>
<evidence type="ECO:0000256" key="2">
    <source>
        <dbReference type="ARBA" id="ARBA00022452"/>
    </source>
</evidence>
<dbReference type="SUPFAM" id="SSF56954">
    <property type="entry name" value="Outer membrane efflux proteins (OEP)"/>
    <property type="match status" value="2"/>
</dbReference>
<sequence length="335" mass="34984">MSKFKLPLSVALILLAASPAYAVYSTAALSGPALSRAVSVQLAASELEQARAGLTRVQGDPLALRPDLMAAQARLQQAEASQRLTGLQVRAALAAELATLSGAEYDLRLAQARSELAALNLQAAQVRRNAGAATALDLENAQTEATNAAAAVTQAKEALAAAQAAVKARAGTLPAAAKTLSFPQPKLETLRSGLAQHPRLLRAQAEAEKAELDLTIKSTDLSAPVEVQAARDALLGARKNVEDTQLDLTAKLNEAWQTYSAARSTVQSRQRSAAGAAEQARVQESRFSAGLVSRAELLKARTAALEAEAQLDAARASLETALSNLSVAANLKVWQ</sequence>
<dbReference type="PANTHER" id="PTHR30026">
    <property type="entry name" value="OUTER MEMBRANE PROTEIN TOLC"/>
    <property type="match status" value="1"/>
</dbReference>
<name>A0ABW1YIL2_9DEIO</name>
<reference evidence="9" key="1">
    <citation type="journal article" date="2019" name="Int. J. Syst. Evol. Microbiol.">
        <title>The Global Catalogue of Microorganisms (GCM) 10K type strain sequencing project: providing services to taxonomists for standard genome sequencing and annotation.</title>
        <authorList>
            <consortium name="The Broad Institute Genomics Platform"/>
            <consortium name="The Broad Institute Genome Sequencing Center for Infectious Disease"/>
            <person name="Wu L."/>
            <person name="Ma J."/>
        </authorList>
    </citation>
    <scope>NUCLEOTIDE SEQUENCE [LARGE SCALE GENOMIC DNA]</scope>
    <source>
        <strain evidence="9">CGMCC 1.15772</strain>
    </source>
</reference>
<evidence type="ECO:0000256" key="1">
    <source>
        <dbReference type="ARBA" id="ARBA00004442"/>
    </source>
</evidence>
<dbReference type="Gene3D" id="1.20.1600.10">
    <property type="entry name" value="Outer membrane efflux proteins (OEP)"/>
    <property type="match status" value="2"/>
</dbReference>
<proteinExistence type="predicted"/>
<accession>A0ABW1YIL2</accession>
<keyword evidence="4" id="KW-0472">Membrane</keyword>
<evidence type="ECO:0000313" key="9">
    <source>
        <dbReference type="Proteomes" id="UP001596297"/>
    </source>
</evidence>
<comment type="caution">
    <text evidence="8">The sequence shown here is derived from an EMBL/GenBank/DDBJ whole genome shotgun (WGS) entry which is preliminary data.</text>
</comment>
<gene>
    <name evidence="8" type="ORF">ACFP81_12315</name>
</gene>
<keyword evidence="6" id="KW-0175">Coiled coil</keyword>
<keyword evidence="9" id="KW-1185">Reference proteome</keyword>
<dbReference type="RefSeq" id="WP_380083819.1">
    <property type="nucleotide sequence ID" value="NZ_JBHSWD010000002.1"/>
</dbReference>
<feature type="coiled-coil region" evidence="6">
    <location>
        <begin position="109"/>
        <end position="158"/>
    </location>
</feature>